<dbReference type="Gene3D" id="3.30.420.10">
    <property type="entry name" value="Ribonuclease H-like superfamily/Ribonuclease H"/>
    <property type="match status" value="1"/>
</dbReference>
<protein>
    <recommendedName>
        <fullName evidence="1">RNase H type-1 domain-containing protein</fullName>
    </recommendedName>
</protein>
<accession>A0A3P5YGA2</accession>
<feature type="domain" description="RNase H type-1" evidence="1">
    <location>
        <begin position="1"/>
        <end position="81"/>
    </location>
</feature>
<dbReference type="CDD" id="cd06222">
    <property type="entry name" value="RNase_H_like"/>
    <property type="match status" value="1"/>
</dbReference>
<evidence type="ECO:0000259" key="1">
    <source>
        <dbReference type="Pfam" id="PF13456"/>
    </source>
</evidence>
<gene>
    <name evidence="2" type="ORF">BRAA09T37984Z</name>
</gene>
<proteinExistence type="predicted"/>
<dbReference type="AlphaFoldDB" id="A0A3P5YGA2"/>
<name>A0A3P5YGA2_BRACM</name>
<dbReference type="SUPFAM" id="SSF53098">
    <property type="entry name" value="Ribonuclease H-like"/>
    <property type="match status" value="1"/>
</dbReference>
<dbReference type="EMBL" id="LR031568">
    <property type="protein sequence ID" value="VDC60373.1"/>
    <property type="molecule type" value="Genomic_DNA"/>
</dbReference>
<dbReference type="PANTHER" id="PTHR47074:SF49">
    <property type="entry name" value="POLYNUCLEOTIDYL TRANSFERASE, RIBONUCLEASE H-LIKE SUPERFAMILY PROTEIN"/>
    <property type="match status" value="1"/>
</dbReference>
<dbReference type="InterPro" id="IPR044730">
    <property type="entry name" value="RNase_H-like_dom_plant"/>
</dbReference>
<organism evidence="2">
    <name type="scientific">Brassica campestris</name>
    <name type="common">Field mustard</name>
    <dbReference type="NCBI Taxonomy" id="3711"/>
    <lineage>
        <taxon>Eukaryota</taxon>
        <taxon>Viridiplantae</taxon>
        <taxon>Streptophyta</taxon>
        <taxon>Embryophyta</taxon>
        <taxon>Tracheophyta</taxon>
        <taxon>Spermatophyta</taxon>
        <taxon>Magnoliopsida</taxon>
        <taxon>eudicotyledons</taxon>
        <taxon>Gunneridae</taxon>
        <taxon>Pentapetalae</taxon>
        <taxon>rosids</taxon>
        <taxon>malvids</taxon>
        <taxon>Brassicales</taxon>
        <taxon>Brassicaceae</taxon>
        <taxon>Brassiceae</taxon>
        <taxon>Brassica</taxon>
    </lineage>
</organism>
<reference evidence="2" key="1">
    <citation type="submission" date="2018-11" db="EMBL/GenBank/DDBJ databases">
        <authorList>
            <consortium name="Genoscope - CEA"/>
            <person name="William W."/>
        </authorList>
    </citation>
    <scope>NUCLEOTIDE SEQUENCE</scope>
</reference>
<dbReference type="InterPro" id="IPR002156">
    <property type="entry name" value="RNaseH_domain"/>
</dbReference>
<dbReference type="InterPro" id="IPR036397">
    <property type="entry name" value="RNaseH_sf"/>
</dbReference>
<dbReference type="InterPro" id="IPR012337">
    <property type="entry name" value="RNaseH-like_sf"/>
</dbReference>
<sequence>MAEALAMREAIRGAKRASVTDVWFRTDSQELARAVNSKSYPVELFGVLMDIESLSYCFDFFFVSFVGRKNNVVADSLAKAALSSFHSTLY</sequence>
<dbReference type="PANTHER" id="PTHR47074">
    <property type="entry name" value="BNAC02G40300D PROTEIN"/>
    <property type="match status" value="1"/>
</dbReference>
<dbReference type="Pfam" id="PF13456">
    <property type="entry name" value="RVT_3"/>
    <property type="match status" value="1"/>
</dbReference>
<dbReference type="InterPro" id="IPR052929">
    <property type="entry name" value="RNase_H-like_EbsB-rel"/>
</dbReference>
<dbReference type="GO" id="GO:0004523">
    <property type="term" value="F:RNA-DNA hybrid ribonuclease activity"/>
    <property type="evidence" value="ECO:0007669"/>
    <property type="project" value="InterPro"/>
</dbReference>
<evidence type="ECO:0000313" key="2">
    <source>
        <dbReference type="EMBL" id="VDC60373.1"/>
    </source>
</evidence>
<dbReference type="GO" id="GO:0003676">
    <property type="term" value="F:nucleic acid binding"/>
    <property type="evidence" value="ECO:0007669"/>
    <property type="project" value="InterPro"/>
</dbReference>